<feature type="compositionally biased region" description="Pro residues" evidence="1">
    <location>
        <begin position="104"/>
        <end position="118"/>
    </location>
</feature>
<feature type="region of interest" description="Disordered" evidence="1">
    <location>
        <begin position="52"/>
        <end position="231"/>
    </location>
</feature>
<feature type="compositionally biased region" description="Basic and acidic residues" evidence="1">
    <location>
        <begin position="67"/>
        <end position="87"/>
    </location>
</feature>
<dbReference type="Proteomes" id="UP000244081">
    <property type="component" value="Unassembled WGS sequence"/>
</dbReference>
<keyword evidence="2" id="KW-0131">Cell cycle</keyword>
<dbReference type="GO" id="GO:0051301">
    <property type="term" value="P:cell division"/>
    <property type="evidence" value="ECO:0007669"/>
    <property type="project" value="UniProtKB-KW"/>
</dbReference>
<evidence type="ECO:0000313" key="3">
    <source>
        <dbReference type="Proteomes" id="UP000244081"/>
    </source>
</evidence>
<proteinExistence type="predicted"/>
<accession>A0A2T5V7E9</accession>
<evidence type="ECO:0000313" key="2">
    <source>
        <dbReference type="EMBL" id="PTW59684.1"/>
    </source>
</evidence>
<feature type="compositionally biased region" description="Polar residues" evidence="1">
    <location>
        <begin position="168"/>
        <end position="181"/>
    </location>
</feature>
<dbReference type="EMBL" id="QAYG01000006">
    <property type="protein sequence ID" value="PTW59684.1"/>
    <property type="molecule type" value="Genomic_DNA"/>
</dbReference>
<comment type="caution">
    <text evidence="2">The sequence shown here is derived from an EMBL/GenBank/DDBJ whole genome shotgun (WGS) entry which is preliminary data.</text>
</comment>
<dbReference type="OrthoDB" id="7161229at2"/>
<sequence>MRTGLVVSLIGHAVVLFWGLIAFPSAQPFSVEPVDALPVDLVPIEEVTKTRVGDKTASKDNPSAPKPADKPVEAPKKASDPGKKPTESAKAAPAKSEPKKVAEAPPPEPPAEPDPAPEPAKEPEPAPEPQTEAEPAPAQEEAPKEAEKAPEPPKPVNVVPQSKPTPPRRTQTAALDPAKTQNAREQEEEKKFDPNEISNLLNKVKPEGGERTVSEEPAGLGATRATQQQGLSASQLDLLVSKIKERWNYVPDAFPPDLVVVVQFELTRDGHLAGTPRIMNSNPYPRFRQIAEAAVRAIIAVDRSEGFSFLPRDRYDGNGGWNTVLANLKPQ</sequence>
<feature type="compositionally biased region" description="Basic and acidic residues" evidence="1">
    <location>
        <begin position="204"/>
        <end position="214"/>
    </location>
</feature>
<feature type="compositionally biased region" description="Basic and acidic residues" evidence="1">
    <location>
        <begin position="141"/>
        <end position="151"/>
    </location>
</feature>
<keyword evidence="3" id="KW-1185">Reference proteome</keyword>
<protein>
    <submittedName>
        <fullName evidence="2">Cell division and transport-associated protein TolA</fullName>
    </submittedName>
</protein>
<dbReference type="Gene3D" id="3.30.1150.10">
    <property type="match status" value="1"/>
</dbReference>
<dbReference type="AlphaFoldDB" id="A0A2T5V7E9"/>
<organism evidence="2 3">
    <name type="scientific">Breoghania corrubedonensis</name>
    <dbReference type="NCBI Taxonomy" id="665038"/>
    <lineage>
        <taxon>Bacteria</taxon>
        <taxon>Pseudomonadati</taxon>
        <taxon>Pseudomonadota</taxon>
        <taxon>Alphaproteobacteria</taxon>
        <taxon>Hyphomicrobiales</taxon>
        <taxon>Stappiaceae</taxon>
        <taxon>Breoghania</taxon>
    </lineage>
</organism>
<name>A0A2T5V7E9_9HYPH</name>
<feature type="compositionally biased region" description="Basic and acidic residues" evidence="1">
    <location>
        <begin position="182"/>
        <end position="194"/>
    </location>
</feature>
<gene>
    <name evidence="2" type="ORF">C8N35_10666</name>
</gene>
<keyword evidence="2" id="KW-0132">Cell division</keyword>
<dbReference type="RefSeq" id="WP_107990643.1">
    <property type="nucleotide sequence ID" value="NZ_QAYG01000006.1"/>
</dbReference>
<reference evidence="2 3" key="1">
    <citation type="submission" date="2018-04" db="EMBL/GenBank/DDBJ databases">
        <title>Genomic Encyclopedia of Archaeal and Bacterial Type Strains, Phase II (KMG-II): from individual species to whole genera.</title>
        <authorList>
            <person name="Goeker M."/>
        </authorList>
    </citation>
    <scope>NUCLEOTIDE SEQUENCE [LARGE SCALE GENOMIC DNA]</scope>
    <source>
        <strain evidence="2 3">DSM 23382</strain>
    </source>
</reference>
<feature type="compositionally biased region" description="Low complexity" evidence="1">
    <location>
        <begin position="129"/>
        <end position="140"/>
    </location>
</feature>
<dbReference type="SUPFAM" id="SSF74653">
    <property type="entry name" value="TolA/TonB C-terminal domain"/>
    <property type="match status" value="1"/>
</dbReference>
<evidence type="ECO:0000256" key="1">
    <source>
        <dbReference type="SAM" id="MobiDB-lite"/>
    </source>
</evidence>